<comment type="caution">
    <text evidence="1">The sequence shown here is derived from an EMBL/GenBank/DDBJ whole genome shotgun (WGS) entry which is preliminary data.</text>
</comment>
<gene>
    <name evidence="1" type="ORF">PR048_020174</name>
</gene>
<keyword evidence="2" id="KW-1185">Reference proteome</keyword>
<protein>
    <recommendedName>
        <fullName evidence="3">Nuclease HARBI1</fullName>
    </recommendedName>
</protein>
<sequence>MDEEHSSSDEEVIILRKPRYFRNRISYNVIQETYDFTIRFRLNFQISSFILERIDAHLEHPTHRNLALIPHQQLQIALHWLGTGAQYHSISDIHDVSKTTISKVVHKVVNAVEATLVDELVCWPDDVGDVVNDFSKLAVMPLV</sequence>
<dbReference type="EMBL" id="JARBHB010000007">
    <property type="protein sequence ID" value="KAJ8879566.1"/>
    <property type="molecule type" value="Genomic_DNA"/>
</dbReference>
<proteinExistence type="predicted"/>
<dbReference type="Proteomes" id="UP001159363">
    <property type="component" value="Chromosome 6"/>
</dbReference>
<name>A0ABQ9H5K8_9NEOP</name>
<accession>A0ABQ9H5K8</accession>
<organism evidence="1 2">
    <name type="scientific">Dryococelus australis</name>
    <dbReference type="NCBI Taxonomy" id="614101"/>
    <lineage>
        <taxon>Eukaryota</taxon>
        <taxon>Metazoa</taxon>
        <taxon>Ecdysozoa</taxon>
        <taxon>Arthropoda</taxon>
        <taxon>Hexapoda</taxon>
        <taxon>Insecta</taxon>
        <taxon>Pterygota</taxon>
        <taxon>Neoptera</taxon>
        <taxon>Polyneoptera</taxon>
        <taxon>Phasmatodea</taxon>
        <taxon>Verophasmatodea</taxon>
        <taxon>Anareolatae</taxon>
        <taxon>Phasmatidae</taxon>
        <taxon>Eurycanthinae</taxon>
        <taxon>Dryococelus</taxon>
    </lineage>
</organism>
<evidence type="ECO:0000313" key="1">
    <source>
        <dbReference type="EMBL" id="KAJ8879566.1"/>
    </source>
</evidence>
<evidence type="ECO:0000313" key="2">
    <source>
        <dbReference type="Proteomes" id="UP001159363"/>
    </source>
</evidence>
<evidence type="ECO:0008006" key="3">
    <source>
        <dbReference type="Google" id="ProtNLM"/>
    </source>
</evidence>
<reference evidence="1 2" key="1">
    <citation type="submission" date="2023-02" db="EMBL/GenBank/DDBJ databases">
        <title>LHISI_Scaffold_Assembly.</title>
        <authorList>
            <person name="Stuart O.P."/>
            <person name="Cleave R."/>
            <person name="Magrath M.J.L."/>
            <person name="Mikheyev A.S."/>
        </authorList>
    </citation>
    <scope>NUCLEOTIDE SEQUENCE [LARGE SCALE GENOMIC DNA]</scope>
    <source>
        <strain evidence="1">Daus_M_001</strain>
        <tissue evidence="1">Leg muscle</tissue>
    </source>
</reference>